<evidence type="ECO:0000256" key="2">
    <source>
        <dbReference type="SAM" id="Phobius"/>
    </source>
</evidence>
<evidence type="ECO:0000256" key="1">
    <source>
        <dbReference type="SAM" id="MobiDB-lite"/>
    </source>
</evidence>
<dbReference type="Proteomes" id="UP000887575">
    <property type="component" value="Unassembled WGS sequence"/>
</dbReference>
<feature type="region of interest" description="Disordered" evidence="1">
    <location>
        <begin position="244"/>
        <end position="290"/>
    </location>
</feature>
<reference evidence="4" key="1">
    <citation type="submission" date="2024-02" db="UniProtKB">
        <authorList>
            <consortium name="WormBaseParasite"/>
        </authorList>
    </citation>
    <scope>IDENTIFICATION</scope>
</reference>
<feature type="compositionally biased region" description="Basic residues" evidence="1">
    <location>
        <begin position="256"/>
        <end position="265"/>
    </location>
</feature>
<dbReference type="AlphaFoldDB" id="A0AAF3ETM6"/>
<accession>A0AAF3ETM6</accession>
<protein>
    <submittedName>
        <fullName evidence="4">Uncharacterized protein</fullName>
    </submittedName>
</protein>
<dbReference type="WBParaSite" id="MBELARI_LOCUS16966">
    <property type="protein sequence ID" value="MBELARI_LOCUS16966"/>
    <property type="gene ID" value="MBELARI_LOCUS16966"/>
</dbReference>
<sequence length="384" mass="44265">MEIIFASDADILRQYDLDVDMWIQRRPSLFDSDRDFNLLEQVFRTGVDWIGYQSENLVKKEPLPITNRTWIDRIDHRKVVAQLYWCDGDSLHESADNLKTHCDQAFLHISNFIENNRFKKRKCYKYSVLFDFSAGSLPIGIAASILLSSLAKNFTISMWIAVKQIVVRVSNHEEMGMFRQLLQNEKISAELEADGFCLSVAQLAEFDMLSAEHSPIVKRFMRERPRDRSASVLRRVMQGIRSGLISEHHGPPPVTPRKKSSRIRRMSVPELPESKTQPSTALSYKRKPDLERNNSVRQLLNRVGAASPLLSKRLLRRRDKSESPRALPLQNSIESTFDCAIAVVSQDELEPSNCLHRACHREEDDFRKLSVRHHRSSHTARLGD</sequence>
<evidence type="ECO:0000313" key="4">
    <source>
        <dbReference type="WBParaSite" id="MBELARI_LOCUS16966"/>
    </source>
</evidence>
<proteinExistence type="predicted"/>
<organism evidence="3 4">
    <name type="scientific">Mesorhabditis belari</name>
    <dbReference type="NCBI Taxonomy" id="2138241"/>
    <lineage>
        <taxon>Eukaryota</taxon>
        <taxon>Metazoa</taxon>
        <taxon>Ecdysozoa</taxon>
        <taxon>Nematoda</taxon>
        <taxon>Chromadorea</taxon>
        <taxon>Rhabditida</taxon>
        <taxon>Rhabditina</taxon>
        <taxon>Rhabditomorpha</taxon>
        <taxon>Rhabditoidea</taxon>
        <taxon>Rhabditidae</taxon>
        <taxon>Mesorhabditinae</taxon>
        <taxon>Mesorhabditis</taxon>
    </lineage>
</organism>
<keyword evidence="3" id="KW-1185">Reference proteome</keyword>
<feature type="transmembrane region" description="Helical" evidence="2">
    <location>
        <begin position="126"/>
        <end position="147"/>
    </location>
</feature>
<keyword evidence="2" id="KW-0812">Transmembrane</keyword>
<name>A0AAF3ETM6_9BILA</name>
<evidence type="ECO:0000313" key="3">
    <source>
        <dbReference type="Proteomes" id="UP000887575"/>
    </source>
</evidence>
<keyword evidence="2" id="KW-1133">Transmembrane helix</keyword>
<keyword evidence="2" id="KW-0472">Membrane</keyword>